<evidence type="ECO:0000313" key="4">
    <source>
        <dbReference type="EMBL" id="KAG2493266.1"/>
    </source>
</evidence>
<gene>
    <name evidence="4" type="ORF">HYH03_008403</name>
</gene>
<dbReference type="InterPro" id="IPR011042">
    <property type="entry name" value="6-blade_b-propeller_TolB-like"/>
</dbReference>
<dbReference type="Proteomes" id="UP000612055">
    <property type="component" value="Unassembled WGS sequence"/>
</dbReference>
<keyword evidence="2" id="KW-0040">ANK repeat</keyword>
<dbReference type="PANTHER" id="PTHR46231:SF1">
    <property type="entry name" value="ANKYRIN REPEAT AND BTB_POZ DOMAIN-CONTAINING PROTEIN 1"/>
    <property type="match status" value="1"/>
</dbReference>
<sequence>MALNVRTLSLPRAATGLVVRPRPSGGGGGSSGPESPGGGGGPDQALLFTEDGRLHELLGCGSHGPSSSGDLQLGPPLGEPGASGGGGGFAHGGRCPVFDPATQVVWFLAGPGAGRLHAFPHHLMGTSSAGHGPHSTSGSPSSTGAPAAAAAVAAAAAAARLSLVSALAADGQGGLWVLDWGRIRRLDLRGKAVAMAAEAAGFEAAVPAAESGPWWHLACCGGTAGDAAEAVALLAATGTALCGVRTGPEGGGSGGLELLAGSWAEAGSVDGAGAAARFSQITALLPLPGTGRLLVADGPDLRCVDMSVPAGGGAAGGGGGAAARPSLLPQARRMALRFHTLQLRRKATGLAVRPRPSGGPDSSGAGGGPDSPDQQVLVFTEDGGVYELLGCGSGGYSSDRDLQLGPPLATDASPRRGGRHPTYDPATSAVYFCEYTVVGWLAVVSRLQPSNACSLVAGSKQHTSGQEKVFSNISSLVADGQGGLWVADLGSFRRLDTRSGRVTADVPPGRLPQDSCLAFDVAAGTLLAATSSAVFRVCTDDGGVELVAGSSEDKGSVDCAGAAARFNDISAVLSVFGGRLLIADGPNLRCMDAGGAVTTLLQGCFAGGGEQQLTALPSGGLAALCGGFAESGAAEVALPDADPTAFAHLLSYMYGSSLGLPCTPAQMLLSVPFALLRPTAALAGRLLMEGVVVSAFTDQLAAAATPSTVMASLLWAEDHGLNALAARLRSYAIEHRKTLDLRALEDLVESCPKRAKEVMSKLLRA</sequence>
<evidence type="ECO:0000256" key="1">
    <source>
        <dbReference type="ARBA" id="ARBA00022737"/>
    </source>
</evidence>
<dbReference type="Gene3D" id="3.30.710.10">
    <property type="entry name" value="Potassium Channel Kv1.1, Chain A"/>
    <property type="match status" value="1"/>
</dbReference>
<organism evidence="4 5">
    <name type="scientific">Edaphochlamys debaryana</name>
    <dbReference type="NCBI Taxonomy" id="47281"/>
    <lineage>
        <taxon>Eukaryota</taxon>
        <taxon>Viridiplantae</taxon>
        <taxon>Chlorophyta</taxon>
        <taxon>core chlorophytes</taxon>
        <taxon>Chlorophyceae</taxon>
        <taxon>CS clade</taxon>
        <taxon>Chlamydomonadales</taxon>
        <taxon>Chlamydomonadales incertae sedis</taxon>
        <taxon>Edaphochlamys</taxon>
    </lineage>
</organism>
<name>A0A835Y361_9CHLO</name>
<feature type="region of interest" description="Disordered" evidence="3">
    <location>
        <begin position="125"/>
        <end position="145"/>
    </location>
</feature>
<keyword evidence="1" id="KW-0677">Repeat</keyword>
<dbReference type="OrthoDB" id="558441at2759"/>
<accession>A0A835Y361</accession>
<evidence type="ECO:0000256" key="3">
    <source>
        <dbReference type="SAM" id="MobiDB-lite"/>
    </source>
</evidence>
<feature type="region of interest" description="Disordered" evidence="3">
    <location>
        <begin position="14"/>
        <end position="88"/>
    </location>
</feature>
<evidence type="ECO:0000313" key="5">
    <source>
        <dbReference type="Proteomes" id="UP000612055"/>
    </source>
</evidence>
<evidence type="ECO:0000256" key="2">
    <source>
        <dbReference type="ARBA" id="ARBA00023043"/>
    </source>
</evidence>
<comment type="caution">
    <text evidence="4">The sequence shown here is derived from an EMBL/GenBank/DDBJ whole genome shotgun (WGS) entry which is preliminary data.</text>
</comment>
<evidence type="ECO:0008006" key="6">
    <source>
        <dbReference type="Google" id="ProtNLM"/>
    </source>
</evidence>
<dbReference type="EMBL" id="JAEHOE010000038">
    <property type="protein sequence ID" value="KAG2493266.1"/>
    <property type="molecule type" value="Genomic_DNA"/>
</dbReference>
<dbReference type="SUPFAM" id="SSF63825">
    <property type="entry name" value="YWTD domain"/>
    <property type="match status" value="1"/>
</dbReference>
<dbReference type="GO" id="GO:0005737">
    <property type="term" value="C:cytoplasm"/>
    <property type="evidence" value="ECO:0007669"/>
    <property type="project" value="TreeGrafter"/>
</dbReference>
<reference evidence="4" key="1">
    <citation type="journal article" date="2020" name="bioRxiv">
        <title>Comparative genomics of Chlamydomonas.</title>
        <authorList>
            <person name="Craig R.J."/>
            <person name="Hasan A.R."/>
            <person name="Ness R.W."/>
            <person name="Keightley P.D."/>
        </authorList>
    </citation>
    <scope>NUCLEOTIDE SEQUENCE</scope>
    <source>
        <strain evidence="4">CCAP 11/70</strain>
    </source>
</reference>
<proteinExistence type="predicted"/>
<feature type="region of interest" description="Disordered" evidence="3">
    <location>
        <begin position="347"/>
        <end position="376"/>
    </location>
</feature>
<feature type="region of interest" description="Disordered" evidence="3">
    <location>
        <begin position="397"/>
        <end position="421"/>
    </location>
</feature>
<keyword evidence="5" id="KW-1185">Reference proteome</keyword>
<dbReference type="AlphaFoldDB" id="A0A835Y361"/>
<feature type="compositionally biased region" description="Gly residues" evidence="3">
    <location>
        <begin position="24"/>
        <end position="42"/>
    </location>
</feature>
<dbReference type="InterPro" id="IPR011333">
    <property type="entry name" value="SKP1/BTB/POZ_sf"/>
</dbReference>
<dbReference type="GO" id="GO:0000151">
    <property type="term" value="C:ubiquitin ligase complex"/>
    <property type="evidence" value="ECO:0007669"/>
    <property type="project" value="TreeGrafter"/>
</dbReference>
<dbReference type="PANTHER" id="PTHR46231">
    <property type="entry name" value="ANKYRIN REPEAT AND BTB/POZ DOMAIN-CONTAINING PROTEIN 1"/>
    <property type="match status" value="1"/>
</dbReference>
<protein>
    <recommendedName>
        <fullName evidence="6">BTB domain-containing protein</fullName>
    </recommendedName>
</protein>
<dbReference type="InterPro" id="IPR044515">
    <property type="entry name" value="ABTB1"/>
</dbReference>
<dbReference type="Gene3D" id="2.120.10.30">
    <property type="entry name" value="TolB, C-terminal domain"/>
    <property type="match status" value="1"/>
</dbReference>
<dbReference type="SUPFAM" id="SSF54695">
    <property type="entry name" value="POZ domain"/>
    <property type="match status" value="1"/>
</dbReference>